<accession>A0ABU2UB10</accession>
<protein>
    <submittedName>
        <fullName evidence="1">Uncharacterized protein</fullName>
    </submittedName>
</protein>
<feature type="non-terminal residue" evidence="1">
    <location>
        <position position="1"/>
    </location>
</feature>
<evidence type="ECO:0000313" key="1">
    <source>
        <dbReference type="EMBL" id="MDT0470157.1"/>
    </source>
</evidence>
<dbReference type="EMBL" id="JAVREY010000180">
    <property type="protein sequence ID" value="MDT0470157.1"/>
    <property type="molecule type" value="Genomic_DNA"/>
</dbReference>
<gene>
    <name evidence="1" type="ORF">RM764_45905</name>
</gene>
<comment type="caution">
    <text evidence="1">The sequence shown here is derived from an EMBL/GenBank/DDBJ whole genome shotgun (WGS) entry which is preliminary data.</text>
</comment>
<dbReference type="RefSeq" id="WP_311701598.1">
    <property type="nucleotide sequence ID" value="NZ_JAVREY010000180.1"/>
</dbReference>
<keyword evidence="2" id="KW-1185">Reference proteome</keyword>
<sequence>GAVIRRVAVGDFTQRLHIVVRGVTGRTVVVTRGITGRTDTVTRGACMASRGRRDFRNTP</sequence>
<reference evidence="2" key="1">
    <citation type="submission" date="2023-07" db="EMBL/GenBank/DDBJ databases">
        <title>30 novel species of actinomycetes from the DSMZ collection.</title>
        <authorList>
            <person name="Nouioui I."/>
        </authorList>
    </citation>
    <scope>NUCLEOTIDE SEQUENCE [LARGE SCALE GENOMIC DNA]</scope>
    <source>
        <strain evidence="2">DSM 41699</strain>
    </source>
</reference>
<dbReference type="Proteomes" id="UP001183809">
    <property type="component" value="Unassembled WGS sequence"/>
</dbReference>
<evidence type="ECO:0000313" key="2">
    <source>
        <dbReference type="Proteomes" id="UP001183809"/>
    </source>
</evidence>
<name>A0ABU2UB10_9ACTN</name>
<proteinExistence type="predicted"/>
<organism evidence="1 2">
    <name type="scientific">Streptomyces gibsoniae</name>
    <dbReference type="NCBI Taxonomy" id="3075529"/>
    <lineage>
        <taxon>Bacteria</taxon>
        <taxon>Bacillati</taxon>
        <taxon>Actinomycetota</taxon>
        <taxon>Actinomycetes</taxon>
        <taxon>Kitasatosporales</taxon>
        <taxon>Streptomycetaceae</taxon>
        <taxon>Streptomyces</taxon>
    </lineage>
</organism>